<feature type="domain" description="Endonuclease/exonuclease/phosphatase" evidence="1">
    <location>
        <begin position="40"/>
        <end position="206"/>
    </location>
</feature>
<comment type="caution">
    <text evidence="4">The sequence shown here is derived from an EMBL/GenBank/DDBJ whole genome shotgun (WGS) entry which is preliminary data.</text>
</comment>
<dbReference type="EMBL" id="JACGWK010000013">
    <property type="protein sequence ID" value="KAL0319273.1"/>
    <property type="molecule type" value="Genomic_DNA"/>
</dbReference>
<dbReference type="PANTHER" id="PTHR33116:SF86">
    <property type="entry name" value="REVERSE TRANSCRIPTASE DOMAIN-CONTAINING PROTEIN"/>
    <property type="match status" value="1"/>
</dbReference>
<dbReference type="GO" id="GO:0003676">
    <property type="term" value="F:nucleic acid binding"/>
    <property type="evidence" value="ECO:0007669"/>
    <property type="project" value="InterPro"/>
</dbReference>
<evidence type="ECO:0000259" key="1">
    <source>
        <dbReference type="Pfam" id="PF03372"/>
    </source>
</evidence>
<reference evidence="4" key="1">
    <citation type="submission" date="2020-06" db="EMBL/GenBank/DDBJ databases">
        <authorList>
            <person name="Li T."/>
            <person name="Hu X."/>
            <person name="Zhang T."/>
            <person name="Song X."/>
            <person name="Zhang H."/>
            <person name="Dai N."/>
            <person name="Sheng W."/>
            <person name="Hou X."/>
            <person name="Wei L."/>
        </authorList>
    </citation>
    <scope>NUCLEOTIDE SEQUENCE</scope>
    <source>
        <strain evidence="4">G01</strain>
        <tissue evidence="4">Leaf</tissue>
    </source>
</reference>
<dbReference type="Gene3D" id="3.60.10.10">
    <property type="entry name" value="Endonuclease/exonuclease/phosphatase"/>
    <property type="match status" value="1"/>
</dbReference>
<dbReference type="InterPro" id="IPR002156">
    <property type="entry name" value="RNaseH_domain"/>
</dbReference>
<protein>
    <recommendedName>
        <fullName evidence="5">Reverse transcriptase zinc-binding domain-containing protein</fullName>
    </recommendedName>
</protein>
<dbReference type="Pfam" id="PF03372">
    <property type="entry name" value="Exo_endo_phos"/>
    <property type="match status" value="1"/>
</dbReference>
<sequence length="995" mass="114092">MILLSWNCQGLGTPCTVHTLGELIRIDGIKSRFGLFGCCVESQGRSGGLALLWDKTITIQLQSFGPHHIDVTVYPDGASEAWRFTGFYGFADTNSRQCSWELLSRLKSLSRRDWLVAGDFNEILSDSEKSGGRRRPLWQIRRFREALASADLHDLGYEGRPFTWCNQHPEPDTIYEMLDRACADPSWRARFPNAAVRHIPVTSSDHDALLIELVNTPRLPRPKRRPFRFEAMWASLVECEQTFEKALLQIRHNPITAANKIEENRIRGELEHLLAREEVFWKQRGKIHWLREGDRNTSFFHNHASIRRRTNSIHRIQNAEGRWLHEEAEIQEHIEAYFGEIFRSRNPSENDLEKGTEAISVRISEDMLLELSKPYTAEEREEHSGRLQGVAVCRHAPRVSHLLFVDDTLIFCQATVEAASSILDVLGTFGRASGQEINFAKSSVVYSSNTNHTIRAAVQDVLQIRAEGRHDLYLGLPTVVGKSRRAVFQSIRDRVWQRISGWNERNLSQAGKEILIKAVAQAIPTYAMGCFRLPASLIKEIQSMIANFWWHSGDTKKIHWLSWHKLCKRKLHGGMGFRDLQAFNLAMLAKQLWRIISNPDRLLSRVLRARYFPYGQVLDASVGRNPSFTWHSILASQHVVRGGFRWRIGNGRTVRVWDDPWIPRPFSFRPLSPHCLEHNSLLVCDLIDTSSLDWNHTLIRSIFWPEETDLIIKIPLSLWNGDDFFCWHHMANGKFSVRSAYHVARDLIEQAQPCTSYVGSPVWKSIWNAKVPRKVQIFGWRLAQNALPTGVNLSHRIQEDSFACPLCHAEKEDTEHAFLSCPYARQVWSLSPLRWALVSDSSTDSCAWLERGAKGLGFEEFDLFLIICWAIWWNRNRTLMDHITLMPDELIKFALHYLQTYRQVHASPANISFASAPARWSPPDTNWVKINFDGAIFQSTMELGIGVVARDASGSCVGWISARQQRLAEPELAEALAAREAISFAHSFHWQKIIL</sequence>
<dbReference type="Pfam" id="PF13966">
    <property type="entry name" value="zf-RVT"/>
    <property type="match status" value="1"/>
</dbReference>
<dbReference type="InterPro" id="IPR026960">
    <property type="entry name" value="RVT-Znf"/>
</dbReference>
<dbReference type="InterPro" id="IPR036691">
    <property type="entry name" value="Endo/exonu/phosph_ase_sf"/>
</dbReference>
<evidence type="ECO:0008006" key="5">
    <source>
        <dbReference type="Google" id="ProtNLM"/>
    </source>
</evidence>
<dbReference type="InterPro" id="IPR005135">
    <property type="entry name" value="Endo/exonuclease/phosphatase"/>
</dbReference>
<accession>A0AAW2LKK6</accession>
<evidence type="ECO:0000259" key="3">
    <source>
        <dbReference type="Pfam" id="PF13966"/>
    </source>
</evidence>
<feature type="domain" description="Reverse transcriptase zinc-binding" evidence="3">
    <location>
        <begin position="735"/>
        <end position="828"/>
    </location>
</feature>
<evidence type="ECO:0000313" key="4">
    <source>
        <dbReference type="EMBL" id="KAL0319273.1"/>
    </source>
</evidence>
<dbReference type="GO" id="GO:0004523">
    <property type="term" value="F:RNA-DNA hybrid ribonuclease activity"/>
    <property type="evidence" value="ECO:0007669"/>
    <property type="project" value="InterPro"/>
</dbReference>
<name>A0AAW2LKK6_9LAMI</name>
<reference evidence="4" key="2">
    <citation type="journal article" date="2024" name="Plant">
        <title>Genomic evolution and insights into agronomic trait innovations of Sesamum species.</title>
        <authorList>
            <person name="Miao H."/>
            <person name="Wang L."/>
            <person name="Qu L."/>
            <person name="Liu H."/>
            <person name="Sun Y."/>
            <person name="Le M."/>
            <person name="Wang Q."/>
            <person name="Wei S."/>
            <person name="Zheng Y."/>
            <person name="Lin W."/>
            <person name="Duan Y."/>
            <person name="Cao H."/>
            <person name="Xiong S."/>
            <person name="Wang X."/>
            <person name="Wei L."/>
            <person name="Li C."/>
            <person name="Ma Q."/>
            <person name="Ju M."/>
            <person name="Zhao R."/>
            <person name="Li G."/>
            <person name="Mu C."/>
            <person name="Tian Q."/>
            <person name="Mei H."/>
            <person name="Zhang T."/>
            <person name="Gao T."/>
            <person name="Zhang H."/>
        </authorList>
    </citation>
    <scope>NUCLEOTIDE SEQUENCE</scope>
    <source>
        <strain evidence="4">G01</strain>
    </source>
</reference>
<dbReference type="PANTHER" id="PTHR33116">
    <property type="entry name" value="REVERSE TRANSCRIPTASE ZINC-BINDING DOMAIN-CONTAINING PROTEIN-RELATED-RELATED"/>
    <property type="match status" value="1"/>
</dbReference>
<organism evidence="4">
    <name type="scientific">Sesamum angustifolium</name>
    <dbReference type="NCBI Taxonomy" id="2727405"/>
    <lineage>
        <taxon>Eukaryota</taxon>
        <taxon>Viridiplantae</taxon>
        <taxon>Streptophyta</taxon>
        <taxon>Embryophyta</taxon>
        <taxon>Tracheophyta</taxon>
        <taxon>Spermatophyta</taxon>
        <taxon>Magnoliopsida</taxon>
        <taxon>eudicotyledons</taxon>
        <taxon>Gunneridae</taxon>
        <taxon>Pentapetalae</taxon>
        <taxon>asterids</taxon>
        <taxon>lamiids</taxon>
        <taxon>Lamiales</taxon>
        <taxon>Pedaliaceae</taxon>
        <taxon>Sesamum</taxon>
    </lineage>
</organism>
<feature type="domain" description="RNase H type-1" evidence="2">
    <location>
        <begin position="931"/>
        <end position="994"/>
    </location>
</feature>
<dbReference type="SUPFAM" id="SSF56219">
    <property type="entry name" value="DNase I-like"/>
    <property type="match status" value="1"/>
</dbReference>
<evidence type="ECO:0000259" key="2">
    <source>
        <dbReference type="Pfam" id="PF13456"/>
    </source>
</evidence>
<gene>
    <name evidence="4" type="ORF">Sangu_2083500</name>
</gene>
<dbReference type="AlphaFoldDB" id="A0AAW2LKK6"/>
<proteinExistence type="predicted"/>
<dbReference type="Pfam" id="PF13456">
    <property type="entry name" value="RVT_3"/>
    <property type="match status" value="1"/>
</dbReference>